<evidence type="ECO:0000256" key="10">
    <source>
        <dbReference type="HAMAP-Rule" id="MF_00648"/>
    </source>
</evidence>
<comment type="caution">
    <text evidence="12">The sequence shown here is derived from an EMBL/GenBank/DDBJ whole genome shotgun (WGS) entry which is preliminary data.</text>
</comment>
<keyword evidence="4 10" id="KW-0378">Hydrolase</keyword>
<dbReference type="EC" id="3.6.1.73" evidence="10"/>
<evidence type="ECO:0000313" key="13">
    <source>
        <dbReference type="Proteomes" id="UP001595805"/>
    </source>
</evidence>
<sequence length="189" mass="20929">MTFPKRENFQKPTNHELIVVGSKNPVKISCTQEGFMQAFDRTFSISGVQAASEVSDQPMGLEETLLGAKNRVKNAKRLFPEADFWVGVEGGVAKDSTGMYAFAWVYILAKNGKTGQAMTGTFYLPRQVMELVESGMELGHADDEIFGDKNSKQKGGSVGLLTKQKINRESYYTSAIILALIPFLNKELY</sequence>
<evidence type="ECO:0000256" key="2">
    <source>
        <dbReference type="ARBA" id="ARBA00022723"/>
    </source>
</evidence>
<keyword evidence="13" id="KW-1185">Reference proteome</keyword>
<keyword evidence="6 10" id="KW-0546">Nucleotide metabolism</keyword>
<comment type="caution">
    <text evidence="10">Lacks conserved residue(s) required for the propagation of feature annotation.</text>
</comment>
<reference evidence="13" key="1">
    <citation type="journal article" date="2019" name="Int. J. Syst. Evol. Microbiol.">
        <title>The Global Catalogue of Microorganisms (GCM) 10K type strain sequencing project: providing services to taxonomists for standard genome sequencing and annotation.</title>
        <authorList>
            <consortium name="The Broad Institute Genomics Platform"/>
            <consortium name="The Broad Institute Genome Sequencing Center for Infectious Disease"/>
            <person name="Wu L."/>
            <person name="Ma J."/>
        </authorList>
    </citation>
    <scope>NUCLEOTIDE SEQUENCE [LARGE SCALE GENOMIC DNA]</scope>
    <source>
        <strain evidence="13">CCUG 60523</strain>
    </source>
</reference>
<evidence type="ECO:0000256" key="6">
    <source>
        <dbReference type="ARBA" id="ARBA00023080"/>
    </source>
</evidence>
<comment type="similarity">
    <text evidence="10">Belongs to the YjjX NTPase family.</text>
</comment>
<feature type="binding site" evidence="10">
    <location>
        <position position="81"/>
    </location>
    <ligand>
        <name>Mg(2+)</name>
        <dbReference type="ChEBI" id="CHEBI:18420"/>
    </ligand>
</feature>
<evidence type="ECO:0000256" key="1">
    <source>
        <dbReference type="ARBA" id="ARBA00001936"/>
    </source>
</evidence>
<dbReference type="InterPro" id="IPR002786">
    <property type="entry name" value="Non_canon_purine_NTPase"/>
</dbReference>
<comment type="function">
    <text evidence="10">Phosphatase that hydrolyzes non-canonical purine nucleotides such as XTP and ITP to their respective diphosphate derivatives. Probably excludes non-canonical purines from DNA/RNA precursor pool, thus preventing their incorporation into DNA/RNA and avoiding chromosomal lesions.</text>
</comment>
<dbReference type="HAMAP" id="MF_00648">
    <property type="entry name" value="Non_canon_purine_NTPase_YjjX"/>
    <property type="match status" value="1"/>
</dbReference>
<dbReference type="InterPro" id="IPR050299">
    <property type="entry name" value="YjjX_NTPase"/>
</dbReference>
<evidence type="ECO:0000256" key="4">
    <source>
        <dbReference type="ARBA" id="ARBA00022801"/>
    </source>
</evidence>
<name>A0ABV8APQ7_9BACT</name>
<dbReference type="Gene3D" id="3.90.950.10">
    <property type="match status" value="1"/>
</dbReference>
<dbReference type="RefSeq" id="WP_377904766.1">
    <property type="nucleotide sequence ID" value="NZ_JBHRZS010000006.1"/>
</dbReference>
<dbReference type="PANTHER" id="PTHR34699:SF2">
    <property type="entry name" value="NON-CANONICAL PURINE NTP PHOSPHATASE_PRRC1 DOMAIN-CONTAINING PROTEIN"/>
    <property type="match status" value="1"/>
</dbReference>
<dbReference type="EMBL" id="JBHRZS010000006">
    <property type="protein sequence ID" value="MFC3879903.1"/>
    <property type="molecule type" value="Genomic_DNA"/>
</dbReference>
<evidence type="ECO:0000256" key="8">
    <source>
        <dbReference type="ARBA" id="ARBA00048174"/>
    </source>
</evidence>
<dbReference type="Pfam" id="PF01931">
    <property type="entry name" value="NTPase_I-T"/>
    <property type="match status" value="1"/>
</dbReference>
<feature type="domain" description="Non-canonical purine NTP phosphatase/PRRC1" evidence="11">
    <location>
        <begin position="21"/>
        <end position="184"/>
    </location>
</feature>
<evidence type="ECO:0000313" key="12">
    <source>
        <dbReference type="EMBL" id="MFC3879903.1"/>
    </source>
</evidence>
<protein>
    <recommendedName>
        <fullName evidence="10">Probable inosine/xanthosine triphosphatase</fullName>
        <shortName evidence="10">ITPase/XTPase</shortName>
        <ecNumber evidence="10">3.6.1.73</ecNumber>
    </recommendedName>
    <alternativeName>
        <fullName evidence="10">Non-canonical purine NTP phosphatase</fullName>
    </alternativeName>
    <alternativeName>
        <fullName evidence="10">Non-standard purine NTP phosphatase</fullName>
    </alternativeName>
    <alternativeName>
        <fullName evidence="10">Nucleoside-triphosphate phosphatase</fullName>
        <shortName evidence="10">NTPase</shortName>
    </alternativeName>
</protein>
<evidence type="ECO:0000256" key="3">
    <source>
        <dbReference type="ARBA" id="ARBA00022741"/>
    </source>
</evidence>
<dbReference type="SUPFAM" id="SSF52972">
    <property type="entry name" value="ITPase-like"/>
    <property type="match status" value="1"/>
</dbReference>
<accession>A0ABV8APQ7</accession>
<dbReference type="NCBIfam" id="TIGR00258">
    <property type="entry name" value="inosine/xanthosine triphosphatase"/>
    <property type="match status" value="1"/>
</dbReference>
<keyword evidence="7 10" id="KW-0464">Manganese</keyword>
<evidence type="ECO:0000259" key="11">
    <source>
        <dbReference type="Pfam" id="PF01931"/>
    </source>
</evidence>
<evidence type="ECO:0000256" key="5">
    <source>
        <dbReference type="ARBA" id="ARBA00022842"/>
    </source>
</evidence>
<dbReference type="NCBIfam" id="NF003459">
    <property type="entry name" value="PRK05074.1"/>
    <property type="match status" value="1"/>
</dbReference>
<proteinExistence type="inferred from homology"/>
<comment type="catalytic activity">
    <reaction evidence="9 10">
        <text>XTP + H2O = XDP + phosphate + H(+)</text>
        <dbReference type="Rhea" id="RHEA:28406"/>
        <dbReference type="ChEBI" id="CHEBI:15377"/>
        <dbReference type="ChEBI" id="CHEBI:15378"/>
        <dbReference type="ChEBI" id="CHEBI:43474"/>
        <dbReference type="ChEBI" id="CHEBI:59884"/>
        <dbReference type="ChEBI" id="CHEBI:61314"/>
        <dbReference type="EC" id="3.6.1.73"/>
    </reaction>
</comment>
<dbReference type="InterPro" id="IPR029001">
    <property type="entry name" value="ITPase-like_fam"/>
</dbReference>
<dbReference type="Proteomes" id="UP001595805">
    <property type="component" value="Unassembled WGS sequence"/>
</dbReference>
<dbReference type="PANTHER" id="PTHR34699">
    <property type="match status" value="1"/>
</dbReference>
<comment type="subunit">
    <text evidence="10">Homodimer.</text>
</comment>
<organism evidence="12 13">
    <name type="scientific">Algoriphagus namhaensis</name>
    <dbReference type="NCBI Taxonomy" id="915353"/>
    <lineage>
        <taxon>Bacteria</taxon>
        <taxon>Pseudomonadati</taxon>
        <taxon>Bacteroidota</taxon>
        <taxon>Cytophagia</taxon>
        <taxon>Cytophagales</taxon>
        <taxon>Cyclobacteriaceae</taxon>
        <taxon>Algoriphagus</taxon>
    </lineage>
</organism>
<dbReference type="InterPro" id="IPR026533">
    <property type="entry name" value="NTPase/PRRC1"/>
</dbReference>
<keyword evidence="3 10" id="KW-0547">Nucleotide-binding</keyword>
<feature type="binding site" evidence="10">
    <location>
        <begin position="81"/>
        <end position="82"/>
    </location>
    <ligand>
        <name>substrate</name>
    </ligand>
</feature>
<comment type="catalytic activity">
    <reaction evidence="8 10">
        <text>ITP + H2O = IDP + phosphate + H(+)</text>
        <dbReference type="Rhea" id="RHEA:28330"/>
        <dbReference type="ChEBI" id="CHEBI:15377"/>
        <dbReference type="ChEBI" id="CHEBI:15378"/>
        <dbReference type="ChEBI" id="CHEBI:43474"/>
        <dbReference type="ChEBI" id="CHEBI:58280"/>
        <dbReference type="ChEBI" id="CHEBI:61402"/>
        <dbReference type="EC" id="3.6.1.73"/>
    </reaction>
</comment>
<dbReference type="GO" id="GO:0016787">
    <property type="term" value="F:hydrolase activity"/>
    <property type="evidence" value="ECO:0007669"/>
    <property type="project" value="UniProtKB-KW"/>
</dbReference>
<comment type="cofactor">
    <cofactor evidence="1">
        <name>Mn(2+)</name>
        <dbReference type="ChEBI" id="CHEBI:29035"/>
    </cofactor>
</comment>
<keyword evidence="5 10" id="KW-0460">Magnesium</keyword>
<evidence type="ECO:0000256" key="7">
    <source>
        <dbReference type="ARBA" id="ARBA00023211"/>
    </source>
</evidence>
<keyword evidence="2 10" id="KW-0479">Metal-binding</keyword>
<comment type="cofactor">
    <cofactor evidence="10">
        <name>Mg(2+)</name>
        <dbReference type="ChEBI" id="CHEBI:18420"/>
    </cofactor>
    <cofactor evidence="10">
        <name>Mn(2+)</name>
        <dbReference type="ChEBI" id="CHEBI:29035"/>
    </cofactor>
    <text evidence="10">Binds 1 divalent metal cation per subunit; can use either Mg(2+) or Mn(2+).</text>
</comment>
<evidence type="ECO:0000256" key="9">
    <source>
        <dbReference type="ARBA" id="ARBA00048781"/>
    </source>
</evidence>
<gene>
    <name evidence="12" type="primary">yjjX</name>
    <name evidence="12" type="ORF">ACFOSV_06935</name>
</gene>